<dbReference type="PANTHER" id="PTHR47027">
    <property type="entry name" value="REVERSE TRANSCRIPTASE DOMAIN-CONTAINING PROTEIN"/>
    <property type="match status" value="1"/>
</dbReference>
<comment type="caution">
    <text evidence="2">The sequence shown here is derived from an EMBL/GenBank/DDBJ whole genome shotgun (WGS) entry which is preliminary data.</text>
</comment>
<name>A0AAV1KPC6_9NEOP</name>
<dbReference type="SUPFAM" id="SSF56672">
    <property type="entry name" value="DNA/RNA polymerases"/>
    <property type="match status" value="1"/>
</dbReference>
<dbReference type="InterPro" id="IPR000477">
    <property type="entry name" value="RT_dom"/>
</dbReference>
<reference evidence="2 3" key="1">
    <citation type="submission" date="2023-11" db="EMBL/GenBank/DDBJ databases">
        <authorList>
            <person name="Hedman E."/>
            <person name="Englund M."/>
            <person name="Stromberg M."/>
            <person name="Nyberg Akerstrom W."/>
            <person name="Nylinder S."/>
            <person name="Jareborg N."/>
            <person name="Kallberg Y."/>
            <person name="Kronander E."/>
        </authorList>
    </citation>
    <scope>NUCLEOTIDE SEQUENCE [LARGE SCALE GENOMIC DNA]</scope>
</reference>
<dbReference type="Pfam" id="PF00078">
    <property type="entry name" value="RVT_1"/>
    <property type="match status" value="1"/>
</dbReference>
<dbReference type="EMBL" id="CAVLGL010000068">
    <property type="protein sequence ID" value="CAK1584900.1"/>
    <property type="molecule type" value="Genomic_DNA"/>
</dbReference>
<protein>
    <recommendedName>
        <fullName evidence="1">Reverse transcriptase domain-containing protein</fullName>
    </recommendedName>
</protein>
<evidence type="ECO:0000259" key="1">
    <source>
        <dbReference type="PROSITE" id="PS50878"/>
    </source>
</evidence>
<dbReference type="GO" id="GO:0071897">
    <property type="term" value="P:DNA biosynthetic process"/>
    <property type="evidence" value="ECO:0007669"/>
    <property type="project" value="UniProtKB-ARBA"/>
</dbReference>
<sequence>MVIPVQNQSTKPIQLQRGVRQGDVISPKLFTAALEDVFKLLDWKGYGININGEYITHLRFADDIVLMAVSLEDLSTMLNDLNSVSQRIGLKMNMDKTKIMFNVHVTPMPVVVGSTKLEVVDEYVYLGQIVQLGKSNFDRDVNRRIQLGWAVFGKLRHSFSSDIPQNLKTKLYNQCVLPVMTYGSETWSFTAGRMRKIAQRAMERAMLEVSLRDKLRNEYIRSRTRVTDIAQRISKLKWQWAGRIARSTDNRWGRKILEWQPRTDRRSVAIPHEME</sequence>
<accession>A0AAV1KPC6</accession>
<dbReference type="AlphaFoldDB" id="A0AAV1KPC6"/>
<organism evidence="2 3">
    <name type="scientific">Parnassius mnemosyne</name>
    <name type="common">clouded apollo</name>
    <dbReference type="NCBI Taxonomy" id="213953"/>
    <lineage>
        <taxon>Eukaryota</taxon>
        <taxon>Metazoa</taxon>
        <taxon>Ecdysozoa</taxon>
        <taxon>Arthropoda</taxon>
        <taxon>Hexapoda</taxon>
        <taxon>Insecta</taxon>
        <taxon>Pterygota</taxon>
        <taxon>Neoptera</taxon>
        <taxon>Endopterygota</taxon>
        <taxon>Lepidoptera</taxon>
        <taxon>Glossata</taxon>
        <taxon>Ditrysia</taxon>
        <taxon>Papilionoidea</taxon>
        <taxon>Papilionidae</taxon>
        <taxon>Parnassiinae</taxon>
        <taxon>Parnassini</taxon>
        <taxon>Parnassius</taxon>
        <taxon>Driopa</taxon>
    </lineage>
</organism>
<keyword evidence="3" id="KW-1185">Reference proteome</keyword>
<feature type="domain" description="Reverse transcriptase" evidence="1">
    <location>
        <begin position="1"/>
        <end position="130"/>
    </location>
</feature>
<dbReference type="PANTHER" id="PTHR47027:SF20">
    <property type="entry name" value="REVERSE TRANSCRIPTASE-LIKE PROTEIN WITH RNA-DIRECTED DNA POLYMERASE DOMAIN"/>
    <property type="match status" value="1"/>
</dbReference>
<dbReference type="InterPro" id="IPR043502">
    <property type="entry name" value="DNA/RNA_pol_sf"/>
</dbReference>
<dbReference type="PROSITE" id="PS50878">
    <property type="entry name" value="RT_POL"/>
    <property type="match status" value="1"/>
</dbReference>
<dbReference type="Proteomes" id="UP001314205">
    <property type="component" value="Unassembled WGS sequence"/>
</dbReference>
<gene>
    <name evidence="2" type="ORF">PARMNEM_LOCUS6063</name>
</gene>
<evidence type="ECO:0000313" key="2">
    <source>
        <dbReference type="EMBL" id="CAK1584900.1"/>
    </source>
</evidence>
<proteinExistence type="predicted"/>
<evidence type="ECO:0000313" key="3">
    <source>
        <dbReference type="Proteomes" id="UP001314205"/>
    </source>
</evidence>